<dbReference type="AlphaFoldDB" id="A0AA39NTD4"/>
<protein>
    <recommendedName>
        <fullName evidence="3">F-box domain-containing protein</fullName>
    </recommendedName>
</protein>
<keyword evidence="2" id="KW-1185">Reference proteome</keyword>
<gene>
    <name evidence="1" type="ORF">IW261DRAFT_1612060</name>
</gene>
<proteinExistence type="predicted"/>
<dbReference type="Proteomes" id="UP001175227">
    <property type="component" value="Unassembled WGS sequence"/>
</dbReference>
<name>A0AA39NTD4_9AGAR</name>
<sequence length="389" mass="43882">MLGLCQNMDFVPQQVRNASVKYHVNAPSLGVFIFKSNHNLFVHNCMHRLATFPPELLSEIFSHLQQLPLTFYFVTSYVRIRINHRYAERNKSIRALSQTCRALKDVLQPWVWQRLDCCFMPETARSTWHNYAMENLQRKAEGMKSMPVEIQRNVRIITIILSTHRVAETFPALRGLLEALPQLQTIHVLKCDSPVLFSKALNGLLIPTVKTLVTPTETAKGLTLACPNTTHIRCAGGVGGSVVQGLKSVKKCQILDGTIDWVTDLKLVDRLVENAPSTLHTLEICKRENRRLGIHNVAPAQWVQVIPKLSRMKGLRKLILTFPKSEEEPSDVASVNAAKELMKGLASSSRAATMLIVRCTITPHSSHQLSEEDYAFSEDVFVFNLYVNC</sequence>
<reference evidence="1" key="1">
    <citation type="submission" date="2023-06" db="EMBL/GenBank/DDBJ databases">
        <authorList>
            <consortium name="Lawrence Berkeley National Laboratory"/>
            <person name="Ahrendt S."/>
            <person name="Sahu N."/>
            <person name="Indic B."/>
            <person name="Wong-Bajracharya J."/>
            <person name="Merenyi Z."/>
            <person name="Ke H.-M."/>
            <person name="Monk M."/>
            <person name="Kocsube S."/>
            <person name="Drula E."/>
            <person name="Lipzen A."/>
            <person name="Balint B."/>
            <person name="Henrissat B."/>
            <person name="Andreopoulos B."/>
            <person name="Martin F.M."/>
            <person name="Harder C.B."/>
            <person name="Rigling D."/>
            <person name="Ford K.L."/>
            <person name="Foster G.D."/>
            <person name="Pangilinan J."/>
            <person name="Papanicolaou A."/>
            <person name="Barry K."/>
            <person name="LaButti K."/>
            <person name="Viragh M."/>
            <person name="Koriabine M."/>
            <person name="Yan M."/>
            <person name="Riley R."/>
            <person name="Champramary S."/>
            <person name="Plett K.L."/>
            <person name="Tsai I.J."/>
            <person name="Slot J."/>
            <person name="Sipos G."/>
            <person name="Plett J."/>
            <person name="Nagy L.G."/>
            <person name="Grigoriev I.V."/>
        </authorList>
    </citation>
    <scope>NUCLEOTIDE SEQUENCE</scope>
    <source>
        <strain evidence="1">ICMP 16352</strain>
    </source>
</reference>
<comment type="caution">
    <text evidence="1">The sequence shown here is derived from an EMBL/GenBank/DDBJ whole genome shotgun (WGS) entry which is preliminary data.</text>
</comment>
<dbReference type="EMBL" id="JAUEPR010000050">
    <property type="protein sequence ID" value="KAK0471504.1"/>
    <property type="molecule type" value="Genomic_DNA"/>
</dbReference>
<organism evidence="1 2">
    <name type="scientific">Armillaria novae-zelandiae</name>
    <dbReference type="NCBI Taxonomy" id="153914"/>
    <lineage>
        <taxon>Eukaryota</taxon>
        <taxon>Fungi</taxon>
        <taxon>Dikarya</taxon>
        <taxon>Basidiomycota</taxon>
        <taxon>Agaricomycotina</taxon>
        <taxon>Agaricomycetes</taxon>
        <taxon>Agaricomycetidae</taxon>
        <taxon>Agaricales</taxon>
        <taxon>Marasmiineae</taxon>
        <taxon>Physalacriaceae</taxon>
        <taxon>Armillaria</taxon>
    </lineage>
</organism>
<accession>A0AA39NTD4</accession>
<evidence type="ECO:0008006" key="3">
    <source>
        <dbReference type="Google" id="ProtNLM"/>
    </source>
</evidence>
<evidence type="ECO:0000313" key="1">
    <source>
        <dbReference type="EMBL" id="KAK0471504.1"/>
    </source>
</evidence>
<evidence type="ECO:0000313" key="2">
    <source>
        <dbReference type="Proteomes" id="UP001175227"/>
    </source>
</evidence>